<evidence type="ECO:0000313" key="2">
    <source>
        <dbReference type="Proteomes" id="UP000078572"/>
    </source>
</evidence>
<dbReference type="PANTHER" id="PTHR37945:SF1">
    <property type="entry name" value="EXTRACELLULAR TUNGSTATE BINDING PROTEIN"/>
    <property type="match status" value="1"/>
</dbReference>
<protein>
    <submittedName>
        <fullName evidence="1">Tungsten ABC transporter substrate-binding protein</fullName>
    </submittedName>
</protein>
<reference evidence="2" key="1">
    <citation type="submission" date="2016-06" db="EMBL/GenBank/DDBJ databases">
        <authorList>
            <person name="Xu Y."/>
            <person name="Nagy A."/>
            <person name="Yan X."/>
            <person name="Kim S.W."/>
            <person name="Haley B."/>
            <person name="Liu N.T."/>
            <person name="Nou X."/>
        </authorList>
    </citation>
    <scope>NUCLEOTIDE SEQUENCE [LARGE SCALE GENOMIC DNA]</scope>
    <source>
        <strain evidence="2">ATCC 49129</strain>
    </source>
</reference>
<keyword evidence="2" id="KW-1185">Reference proteome</keyword>
<dbReference type="EMBL" id="CP016022">
    <property type="protein sequence ID" value="ANJ71847.1"/>
    <property type="molecule type" value="Genomic_DNA"/>
</dbReference>
<dbReference type="AlphaFoldDB" id="A0A191ZUT5"/>
<dbReference type="RefSeq" id="WP_064802440.1">
    <property type="nucleotide sequence ID" value="NZ_CP016022.1"/>
</dbReference>
<dbReference type="Proteomes" id="UP000078572">
    <property type="component" value="Chromosome 1"/>
</dbReference>
<proteinExistence type="predicted"/>
<gene>
    <name evidence="1" type="ORF">A9Y76_04915</name>
</gene>
<dbReference type="OrthoDB" id="186379at2"/>
<name>A0A191ZUT5_9RALS</name>
<dbReference type="InterPro" id="IPR024370">
    <property type="entry name" value="PBP_domain"/>
</dbReference>
<organism evidence="1 2">
    <name type="scientific">Ralstonia insidiosa</name>
    <dbReference type="NCBI Taxonomy" id="190721"/>
    <lineage>
        <taxon>Bacteria</taxon>
        <taxon>Pseudomonadati</taxon>
        <taxon>Pseudomonadota</taxon>
        <taxon>Betaproteobacteria</taxon>
        <taxon>Burkholderiales</taxon>
        <taxon>Burkholderiaceae</taxon>
        <taxon>Ralstonia</taxon>
    </lineage>
</organism>
<evidence type="ECO:0000313" key="1">
    <source>
        <dbReference type="EMBL" id="ANJ71847.1"/>
    </source>
</evidence>
<dbReference type="InterPro" id="IPR052738">
    <property type="entry name" value="ABC-Tungstate_binding"/>
</dbReference>
<sequence>MPGLLQTLRWSAITCLTLTFAGAAYAGDLRMATTTSTENSGLLKVLLPKFEAATGIHVQVIAVGTGKAVKLGESGDVDVVLVHARQLEDAFVASGGGIDRRDVMYNDFILVGPTADPAGIRGQRNVIQSMETIASAGEKAGAKFISRGDNSGTDVMEKAYWKTANIEPKGKPWYVSAGLGMGEVLNMAAQMNAYTLSDRATYGAYRAKTGLDIVLAGDPRMFNPYGIIAVNPKKYPGINYTDATKLIEWITSPAGQQAIADFKVNGEQVFFPNYGKALASGK</sequence>
<dbReference type="STRING" id="190721.ACS15_1069"/>
<accession>A0A191ZUT5</accession>
<dbReference type="Pfam" id="PF12849">
    <property type="entry name" value="PBP_like_2"/>
    <property type="match status" value="1"/>
</dbReference>
<dbReference type="GeneID" id="61525354"/>
<dbReference type="Gene3D" id="3.40.190.10">
    <property type="entry name" value="Periplasmic binding protein-like II"/>
    <property type="match status" value="2"/>
</dbReference>
<dbReference type="SUPFAM" id="SSF53850">
    <property type="entry name" value="Periplasmic binding protein-like II"/>
    <property type="match status" value="1"/>
</dbReference>
<dbReference type="PANTHER" id="PTHR37945">
    <property type="entry name" value="EXTRACELLULAR TUNGSTATE BINDING PROTEIN"/>
    <property type="match status" value="1"/>
</dbReference>